<dbReference type="eggNOG" id="ENOG502SA8B">
    <property type="taxonomic scope" value="Eukaryota"/>
</dbReference>
<dbReference type="STRING" id="1262450.S3C1W3"/>
<dbReference type="HOGENOM" id="CLU_029282_1_1_1"/>
<dbReference type="AlphaFoldDB" id="S3C1W3"/>
<evidence type="ECO:0000256" key="4">
    <source>
        <dbReference type="ARBA" id="ARBA00022989"/>
    </source>
</evidence>
<evidence type="ECO:0000256" key="5">
    <source>
        <dbReference type="ARBA" id="ARBA00023136"/>
    </source>
</evidence>
<feature type="compositionally biased region" description="Polar residues" evidence="6">
    <location>
        <begin position="34"/>
        <end position="47"/>
    </location>
</feature>
<dbReference type="PANTHER" id="PTHR12428">
    <property type="entry name" value="OXA1"/>
    <property type="match status" value="1"/>
</dbReference>
<gene>
    <name evidence="8" type="ORF">F503_00261</name>
</gene>
<sequence length="434" mass="47333">MKSIQSIRALRTAASAPPLSSSQRRRQFSSQPATSSRSSLLVSFQNTRSRQGRQESLCLSCQHRLPARRNFSLASFANTTVDVTEATISHLHYVTHTPWYITIPLVALSVNLLFRLPLSVHARNLTQKRAHLNPLLRSWTNIHTEQVLKERQRLRSEQLKRLASPSSIGNEEAPVDISVASVQAEVLKRHVKTSGRIYSRFGVQQWKLYANILALPPWLVVIEAIRRMCGAPVGLLGMIFRKTPTADSAQTEAAITDAAAASPAAAELVDTAATAVSDITPATTAAVSDAISVLSEPSIATGGCLWFPDLTAADPYHVLPFALSAMLVVNILPSSDAGRRMLFGLPSADGSVVTQSAMSRGIQRSLLIMSFSVGFVTMNFPAAIHLYWLSSAGTTYAISRTLRYLKPMPNSDPPLRQHREGPWIIPKAPAATEQ</sequence>
<proteinExistence type="inferred from homology"/>
<dbReference type="PANTHER" id="PTHR12428:SF65">
    <property type="entry name" value="CYTOCHROME C OXIDASE ASSEMBLY PROTEIN COX18, MITOCHONDRIAL"/>
    <property type="match status" value="1"/>
</dbReference>
<evidence type="ECO:0000256" key="3">
    <source>
        <dbReference type="ARBA" id="ARBA00022692"/>
    </source>
</evidence>
<evidence type="ECO:0000256" key="2">
    <source>
        <dbReference type="ARBA" id="ARBA00009877"/>
    </source>
</evidence>
<dbReference type="OrthoDB" id="2148490at2759"/>
<dbReference type="GO" id="GO:0033617">
    <property type="term" value="P:mitochondrial respiratory chain complex IV assembly"/>
    <property type="evidence" value="ECO:0007669"/>
    <property type="project" value="TreeGrafter"/>
</dbReference>
<dbReference type="GO" id="GO:0032977">
    <property type="term" value="F:membrane insertase activity"/>
    <property type="evidence" value="ECO:0007669"/>
    <property type="project" value="InterPro"/>
</dbReference>
<keyword evidence="4 7" id="KW-1133">Transmembrane helix</keyword>
<dbReference type="GO" id="GO:0005743">
    <property type="term" value="C:mitochondrial inner membrane"/>
    <property type="evidence" value="ECO:0007669"/>
    <property type="project" value="TreeGrafter"/>
</dbReference>
<name>S3C1W3_OPHP1</name>
<protein>
    <submittedName>
        <fullName evidence="8">Mitochondrial export translocase oxa2</fullName>
    </submittedName>
</protein>
<keyword evidence="5 7" id="KW-0472">Membrane</keyword>
<reference evidence="8 9" key="1">
    <citation type="journal article" date="2013" name="BMC Genomics">
        <title>The genome and transcriptome of the pine saprophyte Ophiostoma piceae, and a comparison with the bark beetle-associated pine pathogen Grosmannia clavigera.</title>
        <authorList>
            <person name="Haridas S."/>
            <person name="Wang Y."/>
            <person name="Lim L."/>
            <person name="Massoumi Alamouti S."/>
            <person name="Jackman S."/>
            <person name="Docking R."/>
            <person name="Robertson G."/>
            <person name="Birol I."/>
            <person name="Bohlmann J."/>
            <person name="Breuil C."/>
        </authorList>
    </citation>
    <scope>NUCLEOTIDE SEQUENCE [LARGE SCALE GENOMIC DNA]</scope>
    <source>
        <strain evidence="8 9">UAMH 11346</strain>
    </source>
</reference>
<comment type="subcellular location">
    <subcellularLocation>
        <location evidence="1">Membrane</location>
        <topology evidence="1">Multi-pass membrane protein</topology>
    </subcellularLocation>
</comment>
<evidence type="ECO:0000313" key="9">
    <source>
        <dbReference type="Proteomes" id="UP000016923"/>
    </source>
</evidence>
<dbReference type="EMBL" id="KE148150">
    <property type="protein sequence ID" value="EPE07539.1"/>
    <property type="molecule type" value="Genomic_DNA"/>
</dbReference>
<keyword evidence="3 7" id="KW-0812">Transmembrane</keyword>
<evidence type="ECO:0000256" key="1">
    <source>
        <dbReference type="ARBA" id="ARBA00004141"/>
    </source>
</evidence>
<organism evidence="8 9">
    <name type="scientific">Ophiostoma piceae (strain UAMH 11346)</name>
    <name type="common">Sap stain fungus</name>
    <dbReference type="NCBI Taxonomy" id="1262450"/>
    <lineage>
        <taxon>Eukaryota</taxon>
        <taxon>Fungi</taxon>
        <taxon>Dikarya</taxon>
        <taxon>Ascomycota</taxon>
        <taxon>Pezizomycotina</taxon>
        <taxon>Sordariomycetes</taxon>
        <taxon>Sordariomycetidae</taxon>
        <taxon>Ophiostomatales</taxon>
        <taxon>Ophiostomataceae</taxon>
        <taxon>Ophiostoma</taxon>
    </lineage>
</organism>
<evidence type="ECO:0000313" key="8">
    <source>
        <dbReference type="EMBL" id="EPE07539.1"/>
    </source>
</evidence>
<feature type="region of interest" description="Disordered" evidence="6">
    <location>
        <begin position="1"/>
        <end position="47"/>
    </location>
</feature>
<keyword evidence="9" id="KW-1185">Reference proteome</keyword>
<dbReference type="InterPro" id="IPR001708">
    <property type="entry name" value="YidC/ALB3/OXA1/COX18"/>
</dbReference>
<dbReference type="GO" id="GO:0032979">
    <property type="term" value="P:protein insertion into mitochondrial inner membrane from matrix"/>
    <property type="evidence" value="ECO:0007669"/>
    <property type="project" value="TreeGrafter"/>
</dbReference>
<evidence type="ECO:0000256" key="7">
    <source>
        <dbReference type="SAM" id="Phobius"/>
    </source>
</evidence>
<comment type="similarity">
    <text evidence="2">Belongs to the OXA1/ALB3/YidC family.</text>
</comment>
<dbReference type="VEuPathDB" id="FungiDB:F503_00261"/>
<evidence type="ECO:0000256" key="6">
    <source>
        <dbReference type="SAM" id="MobiDB-lite"/>
    </source>
</evidence>
<accession>S3C1W3</accession>
<dbReference type="OMA" id="ANLHIPW"/>
<feature type="transmembrane region" description="Helical" evidence="7">
    <location>
        <begin position="366"/>
        <end position="388"/>
    </location>
</feature>
<dbReference type="Proteomes" id="UP000016923">
    <property type="component" value="Unassembled WGS sequence"/>
</dbReference>
<feature type="compositionally biased region" description="Low complexity" evidence="6">
    <location>
        <begin position="8"/>
        <end position="33"/>
    </location>
</feature>